<evidence type="ECO:0000256" key="9">
    <source>
        <dbReference type="ARBA" id="ARBA00030390"/>
    </source>
</evidence>
<organism evidence="13">
    <name type="scientific">Culicoides sonorensis</name>
    <name type="common">Biting midge</name>
    <dbReference type="NCBI Taxonomy" id="179676"/>
    <lineage>
        <taxon>Eukaryota</taxon>
        <taxon>Metazoa</taxon>
        <taxon>Ecdysozoa</taxon>
        <taxon>Arthropoda</taxon>
        <taxon>Hexapoda</taxon>
        <taxon>Insecta</taxon>
        <taxon>Pterygota</taxon>
        <taxon>Neoptera</taxon>
        <taxon>Endopterygota</taxon>
        <taxon>Diptera</taxon>
        <taxon>Nematocera</taxon>
        <taxon>Chironomoidea</taxon>
        <taxon>Ceratopogonidae</taxon>
        <taxon>Ceratopogoninae</taxon>
        <taxon>Culicoides</taxon>
        <taxon>Monoculicoides</taxon>
    </lineage>
</organism>
<dbReference type="GO" id="GO:0016829">
    <property type="term" value="F:lyase activity"/>
    <property type="evidence" value="ECO:0007669"/>
    <property type="project" value="UniProtKB-KW"/>
</dbReference>
<dbReference type="SUPFAM" id="SSF143081">
    <property type="entry name" value="BB1717-like"/>
    <property type="match status" value="1"/>
</dbReference>
<dbReference type="GO" id="GO:0003697">
    <property type="term" value="F:single-stranded DNA binding"/>
    <property type="evidence" value="ECO:0007669"/>
    <property type="project" value="InterPro"/>
</dbReference>
<keyword evidence="7" id="KW-0238">DNA-binding</keyword>
<gene>
    <name evidence="13" type="primary">CSON012814</name>
</gene>
<dbReference type="OMA" id="SYNKGPQ"/>
<evidence type="ECO:0000256" key="6">
    <source>
        <dbReference type="ARBA" id="ARBA00023124"/>
    </source>
</evidence>
<evidence type="ECO:0000256" key="4">
    <source>
        <dbReference type="ARBA" id="ARBA00022763"/>
    </source>
</evidence>
<dbReference type="Pfam" id="PF02586">
    <property type="entry name" value="SRAP"/>
    <property type="match status" value="1"/>
</dbReference>
<evidence type="ECO:0000313" key="13">
    <source>
        <dbReference type="EMBL" id="SSX25858.1"/>
    </source>
</evidence>
<dbReference type="PANTHER" id="PTHR13604:SF0">
    <property type="entry name" value="ABASIC SITE PROCESSING PROTEIN HMCES"/>
    <property type="match status" value="1"/>
</dbReference>
<dbReference type="InterPro" id="IPR003738">
    <property type="entry name" value="SRAP"/>
</dbReference>
<evidence type="ECO:0000256" key="1">
    <source>
        <dbReference type="ARBA" id="ARBA00008136"/>
    </source>
</evidence>
<evidence type="ECO:0000256" key="10">
    <source>
        <dbReference type="ARBA" id="ARBA00030898"/>
    </source>
</evidence>
<evidence type="ECO:0000256" key="2">
    <source>
        <dbReference type="ARBA" id="ARBA00015888"/>
    </source>
</evidence>
<feature type="compositionally biased region" description="Basic and acidic residues" evidence="12">
    <location>
        <begin position="315"/>
        <end position="332"/>
    </location>
</feature>
<dbReference type="AlphaFoldDB" id="A0A336MIK4"/>
<sequence>MCGRTCLTLAPDEICSACGKNGKKLEWRSEFNLGRQYQGHIDNKGYNTSPQDITPVLVSSDHFTDDSDNSDKKEFEPVVVPMLWGIIPKYHKGDYRKHGLTTNNCRLEGLQNSKIYKPLMKSGQRCVVLCEGFYEWQTVTGAKSSERKVYYIYFPQDKGIKIEDKSTWNDIVPDFLMCGMMRMGIQCNTIITFESDKTLAWLHHRTPAVLETDQQVEDWLDFKRVPEAEALKLLKPPKNIVWYQVSNLVNNSRNKSDSCNKPMSAEKTPKSKMMQNWLKKASPKKEISPKKEVKSPKKEEISPKKEETPNSNGKRLNEEKKSDQSPKKSKRE</sequence>
<evidence type="ECO:0000256" key="3">
    <source>
        <dbReference type="ARBA" id="ARBA00022670"/>
    </source>
</evidence>
<keyword evidence="6" id="KW-0190">Covalent protein-DNA linkage</keyword>
<dbReference type="GO" id="GO:0106300">
    <property type="term" value="P:protein-DNA covalent cross-linking repair"/>
    <property type="evidence" value="ECO:0007669"/>
    <property type="project" value="InterPro"/>
</dbReference>
<protein>
    <recommendedName>
        <fullName evidence="2">Abasic site processing protein HMCES</fullName>
    </recommendedName>
    <alternativeName>
        <fullName evidence="9">Embryonic stem cell-specific 5-hydroxymethylcytosine-binding protein</fullName>
    </alternativeName>
    <alternativeName>
        <fullName evidence="10">Peptidase HMCES</fullName>
    </alternativeName>
    <alternativeName>
        <fullName evidence="11">SRAP domain-containing protein 1</fullName>
    </alternativeName>
</protein>
<evidence type="ECO:0000256" key="5">
    <source>
        <dbReference type="ARBA" id="ARBA00022801"/>
    </source>
</evidence>
<dbReference type="InterPro" id="IPR036590">
    <property type="entry name" value="SRAP-like"/>
</dbReference>
<comment type="similarity">
    <text evidence="1">Belongs to the SOS response-associated peptidase family.</text>
</comment>
<dbReference type="VEuPathDB" id="VectorBase:CSON012814"/>
<evidence type="ECO:0000256" key="11">
    <source>
        <dbReference type="ARBA" id="ARBA00031130"/>
    </source>
</evidence>
<evidence type="ECO:0000256" key="8">
    <source>
        <dbReference type="ARBA" id="ARBA00023239"/>
    </source>
</evidence>
<accession>A0A336MIK4</accession>
<dbReference type="EMBL" id="UFQT01000622">
    <property type="protein sequence ID" value="SSX25858.1"/>
    <property type="molecule type" value="Genomic_DNA"/>
</dbReference>
<dbReference type="GO" id="GO:0006508">
    <property type="term" value="P:proteolysis"/>
    <property type="evidence" value="ECO:0007669"/>
    <property type="project" value="UniProtKB-KW"/>
</dbReference>
<feature type="compositionally biased region" description="Basic and acidic residues" evidence="12">
    <location>
        <begin position="283"/>
        <end position="308"/>
    </location>
</feature>
<dbReference type="Gene3D" id="3.90.1680.10">
    <property type="entry name" value="SOS response associated peptidase-like"/>
    <property type="match status" value="1"/>
</dbReference>
<keyword evidence="8" id="KW-0456">Lyase</keyword>
<evidence type="ECO:0000256" key="12">
    <source>
        <dbReference type="SAM" id="MobiDB-lite"/>
    </source>
</evidence>
<reference evidence="13" key="1">
    <citation type="submission" date="2018-07" db="EMBL/GenBank/DDBJ databases">
        <authorList>
            <person name="Quirk P.G."/>
            <person name="Krulwich T.A."/>
        </authorList>
    </citation>
    <scope>NUCLEOTIDE SEQUENCE</scope>
</reference>
<keyword evidence="3" id="KW-0645">Protease</keyword>
<evidence type="ECO:0000256" key="7">
    <source>
        <dbReference type="ARBA" id="ARBA00023125"/>
    </source>
</evidence>
<keyword evidence="5" id="KW-0378">Hydrolase</keyword>
<keyword evidence="4" id="KW-0227">DNA damage</keyword>
<dbReference type="PANTHER" id="PTHR13604">
    <property type="entry name" value="DC12-RELATED"/>
    <property type="match status" value="1"/>
</dbReference>
<dbReference type="GO" id="GO:0008233">
    <property type="term" value="F:peptidase activity"/>
    <property type="evidence" value="ECO:0007669"/>
    <property type="project" value="UniProtKB-KW"/>
</dbReference>
<feature type="region of interest" description="Disordered" evidence="12">
    <location>
        <begin position="253"/>
        <end position="332"/>
    </location>
</feature>
<name>A0A336MIK4_CULSO</name>
<proteinExistence type="inferred from homology"/>